<evidence type="ECO:0000313" key="8">
    <source>
        <dbReference type="Proteomes" id="UP000432015"/>
    </source>
</evidence>
<evidence type="ECO:0000256" key="2">
    <source>
        <dbReference type="ARBA" id="ARBA00022723"/>
    </source>
</evidence>
<feature type="domain" description="Alcohol dehydrogenase-like N-terminal" evidence="5">
    <location>
        <begin position="25"/>
        <end position="140"/>
    </location>
</feature>
<organism evidence="7 8">
    <name type="scientific">Actinomadura litoris</name>
    <dbReference type="NCBI Taxonomy" id="2678616"/>
    <lineage>
        <taxon>Bacteria</taxon>
        <taxon>Bacillati</taxon>
        <taxon>Actinomycetota</taxon>
        <taxon>Actinomycetes</taxon>
        <taxon>Streptosporangiales</taxon>
        <taxon>Thermomonosporaceae</taxon>
        <taxon>Actinomadura</taxon>
    </lineage>
</organism>
<dbReference type="CDD" id="cd08230">
    <property type="entry name" value="glucose_DH"/>
    <property type="match status" value="1"/>
</dbReference>
<gene>
    <name evidence="7" type="ORF">GNZ18_38045</name>
</gene>
<evidence type="ECO:0000313" key="7">
    <source>
        <dbReference type="EMBL" id="MUN42350.1"/>
    </source>
</evidence>
<protein>
    <submittedName>
        <fullName evidence="7">Alcohol dehydrogenase catalytic domain-containing protein</fullName>
    </submittedName>
</protein>
<evidence type="ECO:0000259" key="5">
    <source>
        <dbReference type="Pfam" id="PF08240"/>
    </source>
</evidence>
<comment type="cofactor">
    <cofactor evidence="1">
        <name>Zn(2+)</name>
        <dbReference type="ChEBI" id="CHEBI:29105"/>
    </cofactor>
</comment>
<name>A0A7K1LD38_9ACTN</name>
<dbReference type="Pfam" id="PF08240">
    <property type="entry name" value="ADH_N"/>
    <property type="match status" value="1"/>
</dbReference>
<dbReference type="InterPro" id="IPR013154">
    <property type="entry name" value="ADH-like_N"/>
</dbReference>
<dbReference type="InterPro" id="IPR011032">
    <property type="entry name" value="GroES-like_sf"/>
</dbReference>
<accession>A0A7K1LD38</accession>
<dbReference type="RefSeq" id="WP_156221954.1">
    <property type="nucleotide sequence ID" value="NZ_WOFH01000020.1"/>
</dbReference>
<dbReference type="GO" id="GO:0016491">
    <property type="term" value="F:oxidoreductase activity"/>
    <property type="evidence" value="ECO:0007669"/>
    <property type="project" value="UniProtKB-KW"/>
</dbReference>
<dbReference type="PANTHER" id="PTHR43189:SF2">
    <property type="entry name" value="GLUCOSE 1-DEHYDROGENASE"/>
    <property type="match status" value="1"/>
</dbReference>
<dbReference type="SUPFAM" id="SSF50129">
    <property type="entry name" value="GroES-like"/>
    <property type="match status" value="1"/>
</dbReference>
<keyword evidence="3" id="KW-0862">Zinc</keyword>
<dbReference type="InterPro" id="IPR036291">
    <property type="entry name" value="NAD(P)-bd_dom_sf"/>
</dbReference>
<dbReference type="SUPFAM" id="SSF51735">
    <property type="entry name" value="NAD(P)-binding Rossmann-fold domains"/>
    <property type="match status" value="1"/>
</dbReference>
<dbReference type="Gene3D" id="3.40.50.720">
    <property type="entry name" value="NAD(P)-binding Rossmann-like Domain"/>
    <property type="match status" value="1"/>
</dbReference>
<feature type="domain" description="Glucose dehydrogenase C-terminal" evidence="6">
    <location>
        <begin position="146"/>
        <end position="347"/>
    </location>
</feature>
<keyword evidence="4" id="KW-0560">Oxidoreductase</keyword>
<evidence type="ECO:0000259" key="6">
    <source>
        <dbReference type="Pfam" id="PF16912"/>
    </source>
</evidence>
<dbReference type="Gene3D" id="3.90.180.10">
    <property type="entry name" value="Medium-chain alcohol dehydrogenases, catalytic domain"/>
    <property type="match status" value="1"/>
</dbReference>
<proteinExistence type="predicted"/>
<reference evidence="7 8" key="1">
    <citation type="submission" date="2019-11" db="EMBL/GenBank/DDBJ databases">
        <authorList>
            <person name="Cao P."/>
        </authorList>
    </citation>
    <scope>NUCLEOTIDE SEQUENCE [LARGE SCALE GENOMIC DNA]</scope>
    <source>
        <strain evidence="7 8">NEAU-AAG5</strain>
    </source>
</reference>
<dbReference type="EMBL" id="WOFH01000020">
    <property type="protein sequence ID" value="MUN42350.1"/>
    <property type="molecule type" value="Genomic_DNA"/>
</dbReference>
<dbReference type="PANTHER" id="PTHR43189">
    <property type="entry name" value="ZINC-TYPE ALCOHOL DEHYDROGENASE-LIKE PROTEIN C1198.01-RELATED"/>
    <property type="match status" value="1"/>
</dbReference>
<evidence type="ECO:0000256" key="4">
    <source>
        <dbReference type="ARBA" id="ARBA00023002"/>
    </source>
</evidence>
<dbReference type="GO" id="GO:0046872">
    <property type="term" value="F:metal ion binding"/>
    <property type="evidence" value="ECO:0007669"/>
    <property type="project" value="UniProtKB-KW"/>
</dbReference>
<evidence type="ECO:0000256" key="3">
    <source>
        <dbReference type="ARBA" id="ARBA00022833"/>
    </source>
</evidence>
<comment type="caution">
    <text evidence="7">The sequence shown here is derived from an EMBL/GenBank/DDBJ whole genome shotgun (WGS) entry which is preliminary data.</text>
</comment>
<evidence type="ECO:0000256" key="1">
    <source>
        <dbReference type="ARBA" id="ARBA00001947"/>
    </source>
</evidence>
<dbReference type="Pfam" id="PF16912">
    <property type="entry name" value="Glu_dehyd_C"/>
    <property type="match status" value="1"/>
</dbReference>
<dbReference type="AlphaFoldDB" id="A0A7K1LD38"/>
<sequence>MKAITVVPGRPDQVRVEERPDPVPGPGELLVEGRLLGICGTDRDIVEGDGYGWPPPGCDRLVIGHESLGTVLSAPPGSGFAEGDLVVGLVRRPDPVPCAPCANGEPDFCRNGRYTERGIKELDGFGARRWTTEADYAVKLDPALGDRGVLLEPAAVLAKAWEQTDLMFTRSSWRPRVALVTGAGPIGLLAALLAVRRGLETHVLDIRDSPAKRALVEDLGAAFHTGDAGGLGVTPDAVIECTGNGPLVFRLTEVVAPDAVICLTGISSGTRAVPVAADAVNRELVLENTVLVGSVNAAQRNFRQGADALAKADPGWLDRLITRRVPMEGFAEGLREHGDDIKVVVDLRA</sequence>
<dbReference type="InterPro" id="IPR031640">
    <property type="entry name" value="Glu_dehyd_C"/>
</dbReference>
<dbReference type="Proteomes" id="UP000432015">
    <property type="component" value="Unassembled WGS sequence"/>
</dbReference>
<keyword evidence="8" id="KW-1185">Reference proteome</keyword>
<keyword evidence="2" id="KW-0479">Metal-binding</keyword>